<name>A0A7J7HC37_CAMSI</name>
<organism evidence="1 2">
    <name type="scientific">Camellia sinensis</name>
    <name type="common">Tea plant</name>
    <name type="synonym">Thea sinensis</name>
    <dbReference type="NCBI Taxonomy" id="4442"/>
    <lineage>
        <taxon>Eukaryota</taxon>
        <taxon>Viridiplantae</taxon>
        <taxon>Streptophyta</taxon>
        <taxon>Embryophyta</taxon>
        <taxon>Tracheophyta</taxon>
        <taxon>Spermatophyta</taxon>
        <taxon>Magnoliopsida</taxon>
        <taxon>eudicotyledons</taxon>
        <taxon>Gunneridae</taxon>
        <taxon>Pentapetalae</taxon>
        <taxon>asterids</taxon>
        <taxon>Ericales</taxon>
        <taxon>Theaceae</taxon>
        <taxon>Camellia</taxon>
    </lineage>
</organism>
<reference evidence="2" key="1">
    <citation type="journal article" date="2020" name="Nat. Commun.">
        <title>Genome assembly of wild tea tree DASZ reveals pedigree and selection history of tea varieties.</title>
        <authorList>
            <person name="Zhang W."/>
            <person name="Zhang Y."/>
            <person name="Qiu H."/>
            <person name="Guo Y."/>
            <person name="Wan H."/>
            <person name="Zhang X."/>
            <person name="Scossa F."/>
            <person name="Alseekh S."/>
            <person name="Zhang Q."/>
            <person name="Wang P."/>
            <person name="Xu L."/>
            <person name="Schmidt M.H."/>
            <person name="Jia X."/>
            <person name="Li D."/>
            <person name="Zhu A."/>
            <person name="Guo F."/>
            <person name="Chen W."/>
            <person name="Ni D."/>
            <person name="Usadel B."/>
            <person name="Fernie A.R."/>
            <person name="Wen W."/>
        </authorList>
    </citation>
    <scope>NUCLEOTIDE SEQUENCE [LARGE SCALE GENOMIC DNA]</scope>
    <source>
        <strain evidence="2">cv. G240</strain>
    </source>
</reference>
<dbReference type="EMBL" id="JACBKZ010000005">
    <property type="protein sequence ID" value="KAF5950502.1"/>
    <property type="molecule type" value="Genomic_DNA"/>
</dbReference>
<dbReference type="PANTHER" id="PTHR44083:SF45">
    <property type="entry name" value="TOPLESS-RELATED PROTEIN 1"/>
    <property type="match status" value="1"/>
</dbReference>
<dbReference type="PANTHER" id="PTHR44083">
    <property type="entry name" value="TOPLESS-RELATED PROTEIN 1-RELATED"/>
    <property type="match status" value="1"/>
</dbReference>
<gene>
    <name evidence="1" type="ORF">HYC85_012495</name>
</gene>
<protein>
    <submittedName>
        <fullName evidence="1">Uncharacterized protein</fullName>
    </submittedName>
</protein>
<proteinExistence type="predicted"/>
<keyword evidence="2" id="KW-1185">Reference proteome</keyword>
<sequence>MTLEELIVRLRIEGDNRNSAKQASEHPMEFKANVAKMKNPPQLWHPILGTLMTNDSTDVRTEEAKPCFALSKNDFYLISTFGGQVSLFNIATFEVLYDFQVTMATFMRPPPVPMYVAFYLHNNNILPLAWMIRHL</sequence>
<reference evidence="1 2" key="2">
    <citation type="submission" date="2020-07" db="EMBL/GenBank/DDBJ databases">
        <title>Genome assembly of wild tea tree DASZ reveals pedigree and selection history of tea varieties.</title>
        <authorList>
            <person name="Zhang W."/>
        </authorList>
    </citation>
    <scope>NUCLEOTIDE SEQUENCE [LARGE SCALE GENOMIC DNA]</scope>
    <source>
        <strain evidence="2">cv. G240</strain>
        <tissue evidence="1">Leaf</tissue>
    </source>
</reference>
<evidence type="ECO:0000313" key="1">
    <source>
        <dbReference type="EMBL" id="KAF5950502.1"/>
    </source>
</evidence>
<evidence type="ECO:0000313" key="2">
    <source>
        <dbReference type="Proteomes" id="UP000593564"/>
    </source>
</evidence>
<dbReference type="AlphaFoldDB" id="A0A7J7HC37"/>
<dbReference type="GO" id="GO:0006355">
    <property type="term" value="P:regulation of DNA-templated transcription"/>
    <property type="evidence" value="ECO:0007669"/>
    <property type="project" value="InterPro"/>
</dbReference>
<comment type="caution">
    <text evidence="1">The sequence shown here is derived from an EMBL/GenBank/DDBJ whole genome shotgun (WGS) entry which is preliminary data.</text>
</comment>
<accession>A0A7J7HC37</accession>
<dbReference type="Proteomes" id="UP000593564">
    <property type="component" value="Unassembled WGS sequence"/>
</dbReference>
<dbReference type="InterPro" id="IPR027728">
    <property type="entry name" value="Topless_fam"/>
</dbReference>